<dbReference type="RefSeq" id="WP_124972040.1">
    <property type="nucleotide sequence ID" value="NZ_RQVS01000007.1"/>
</dbReference>
<gene>
    <name evidence="4" type="ORF">EG850_07305</name>
</gene>
<sequence length="300" mass="31398">MKNRALIALLAVAPLALSGCAAGGAAEREPLTSGVDQAAKDALPADIRDIGVLNVAIDYPYPPFAYDDENGNPVGLDVDLAYAIGEKLDIPVKVNKQPFDTVIASLQANTNDIIISGMNDTLERQATLDFIEYLYAGFAIAVPKGNPDGVKTVTDLCGLTISSQKASTTGDILVGLNDDCTAAGKPEIKIHELASVPDSQTAVQAGNADAFIGDAPIMANLVQTAGNGTLFELLEFPEMPNGFDPVYTGIGVLKADEGLSNAILLAMKSIEADGSYATLLEKNGLTQYAVKQVDLNLAER</sequence>
<dbReference type="Gene3D" id="3.40.190.10">
    <property type="entry name" value="Periplasmic binding protein-like II"/>
    <property type="match status" value="2"/>
</dbReference>
<organism evidence="4 5">
    <name type="scientific">Gulosibacter macacae</name>
    <dbReference type="NCBI Taxonomy" id="2488791"/>
    <lineage>
        <taxon>Bacteria</taxon>
        <taxon>Bacillati</taxon>
        <taxon>Actinomycetota</taxon>
        <taxon>Actinomycetes</taxon>
        <taxon>Micrococcales</taxon>
        <taxon>Microbacteriaceae</taxon>
        <taxon>Gulosibacter</taxon>
    </lineage>
</organism>
<dbReference type="InterPro" id="IPR001638">
    <property type="entry name" value="Solute-binding_3/MltF_N"/>
</dbReference>
<feature type="chain" id="PRO_5038436300" evidence="2">
    <location>
        <begin position="22"/>
        <end position="300"/>
    </location>
</feature>
<name>A0A3P3VZG0_9MICO</name>
<dbReference type="Proteomes" id="UP000274391">
    <property type="component" value="Unassembled WGS sequence"/>
</dbReference>
<reference evidence="4 5" key="1">
    <citation type="submission" date="2018-11" db="EMBL/GenBank/DDBJ databases">
        <title>YIM 102482-1 draft genome.</title>
        <authorList>
            <person name="Li G."/>
            <person name="Jiang Y."/>
        </authorList>
    </citation>
    <scope>NUCLEOTIDE SEQUENCE [LARGE SCALE GENOMIC DNA]</scope>
    <source>
        <strain evidence="4 5">YIM 102482-1</strain>
    </source>
</reference>
<evidence type="ECO:0000313" key="4">
    <source>
        <dbReference type="EMBL" id="RRJ86819.1"/>
    </source>
</evidence>
<dbReference type="AlphaFoldDB" id="A0A3P3VZG0"/>
<dbReference type="PANTHER" id="PTHR35936:SF17">
    <property type="entry name" value="ARGININE-BINDING EXTRACELLULAR PROTEIN ARTP"/>
    <property type="match status" value="1"/>
</dbReference>
<evidence type="ECO:0000313" key="5">
    <source>
        <dbReference type="Proteomes" id="UP000274391"/>
    </source>
</evidence>
<dbReference type="Pfam" id="PF00497">
    <property type="entry name" value="SBP_bac_3"/>
    <property type="match status" value="1"/>
</dbReference>
<dbReference type="SUPFAM" id="SSF53850">
    <property type="entry name" value="Periplasmic binding protein-like II"/>
    <property type="match status" value="1"/>
</dbReference>
<feature type="signal peptide" evidence="2">
    <location>
        <begin position="1"/>
        <end position="21"/>
    </location>
</feature>
<evidence type="ECO:0000256" key="1">
    <source>
        <dbReference type="ARBA" id="ARBA00022729"/>
    </source>
</evidence>
<dbReference type="EMBL" id="RQVS01000007">
    <property type="protein sequence ID" value="RRJ86819.1"/>
    <property type="molecule type" value="Genomic_DNA"/>
</dbReference>
<keyword evidence="5" id="KW-1185">Reference proteome</keyword>
<feature type="domain" description="Solute-binding protein family 3/N-terminal" evidence="3">
    <location>
        <begin position="52"/>
        <end position="287"/>
    </location>
</feature>
<dbReference type="OrthoDB" id="4633994at2"/>
<protein>
    <submittedName>
        <fullName evidence="4">ABC transporter substrate-binding protein</fullName>
    </submittedName>
</protein>
<accession>A0A3P3VZG0</accession>
<dbReference type="CDD" id="cd01004">
    <property type="entry name" value="PBP2_MidA_like"/>
    <property type="match status" value="1"/>
</dbReference>
<evidence type="ECO:0000259" key="3">
    <source>
        <dbReference type="SMART" id="SM00062"/>
    </source>
</evidence>
<proteinExistence type="predicted"/>
<keyword evidence="1 2" id="KW-0732">Signal</keyword>
<dbReference type="SMART" id="SM00062">
    <property type="entry name" value="PBPb"/>
    <property type="match status" value="1"/>
</dbReference>
<comment type="caution">
    <text evidence="4">The sequence shown here is derived from an EMBL/GenBank/DDBJ whole genome shotgun (WGS) entry which is preliminary data.</text>
</comment>
<evidence type="ECO:0000256" key="2">
    <source>
        <dbReference type="SAM" id="SignalP"/>
    </source>
</evidence>
<dbReference type="PANTHER" id="PTHR35936">
    <property type="entry name" value="MEMBRANE-BOUND LYTIC MUREIN TRANSGLYCOSYLASE F"/>
    <property type="match status" value="1"/>
</dbReference>
<dbReference type="PROSITE" id="PS51257">
    <property type="entry name" value="PROKAR_LIPOPROTEIN"/>
    <property type="match status" value="1"/>
</dbReference>